<feature type="chain" id="PRO_5012289809" description="DUF4136 domain-containing protein" evidence="1">
    <location>
        <begin position="20"/>
        <end position="240"/>
    </location>
</feature>
<evidence type="ECO:0000313" key="2">
    <source>
        <dbReference type="EMBL" id="SOB87214.1"/>
    </source>
</evidence>
<evidence type="ECO:0000313" key="3">
    <source>
        <dbReference type="Proteomes" id="UP000219494"/>
    </source>
</evidence>
<organism evidence="2 3">
    <name type="scientific">Sphingomonas guangdongensis</name>
    <dbReference type="NCBI Taxonomy" id="1141890"/>
    <lineage>
        <taxon>Bacteria</taxon>
        <taxon>Pseudomonadati</taxon>
        <taxon>Pseudomonadota</taxon>
        <taxon>Alphaproteobacteria</taxon>
        <taxon>Sphingomonadales</taxon>
        <taxon>Sphingomonadaceae</taxon>
        <taxon>Sphingomonas</taxon>
    </lineage>
</organism>
<gene>
    <name evidence="2" type="ORF">SAMN06297144_2338</name>
</gene>
<evidence type="ECO:0008006" key="4">
    <source>
        <dbReference type="Google" id="ProtNLM"/>
    </source>
</evidence>
<evidence type="ECO:0000256" key="1">
    <source>
        <dbReference type="SAM" id="SignalP"/>
    </source>
</evidence>
<sequence>MKGWLISVTLMLATSPAAAQWSSEGSATKPGFSFPPDRPARILLFRPDVKVGAQTTAGMNEPSAEWTATARDHIAHALDAAQLAQGNTVVPMPELGGTDAALLADYRALFRTVANAAIEHRLFPGARLPTRKAAFDWTLGPGIERLGAAGGGDYGLFLYTYDSYGSTGRKAAQVVGLLLGVGMTAGVHVGYAGLVDLRTGDLVWLSADVAMGGDVREPEGATKRVAQLLAGFPGRVVPSR</sequence>
<keyword evidence="3" id="KW-1185">Reference proteome</keyword>
<keyword evidence="1" id="KW-0732">Signal</keyword>
<dbReference type="Proteomes" id="UP000219494">
    <property type="component" value="Unassembled WGS sequence"/>
</dbReference>
<accession>A0A285R052</accession>
<reference evidence="2 3" key="1">
    <citation type="submission" date="2017-07" db="EMBL/GenBank/DDBJ databases">
        <authorList>
            <person name="Sun Z.S."/>
            <person name="Albrecht U."/>
            <person name="Echele G."/>
            <person name="Lee C.C."/>
        </authorList>
    </citation>
    <scope>NUCLEOTIDE SEQUENCE [LARGE SCALE GENOMIC DNA]</scope>
    <source>
        <strain evidence="2 3">CGMCC 1.12672</strain>
    </source>
</reference>
<dbReference type="AlphaFoldDB" id="A0A285R052"/>
<feature type="signal peptide" evidence="1">
    <location>
        <begin position="1"/>
        <end position="19"/>
    </location>
</feature>
<protein>
    <recommendedName>
        <fullName evidence="4">DUF4136 domain-containing protein</fullName>
    </recommendedName>
</protein>
<proteinExistence type="predicted"/>
<name>A0A285R052_9SPHN</name>
<dbReference type="EMBL" id="OBMI01000002">
    <property type="protein sequence ID" value="SOB87214.1"/>
    <property type="molecule type" value="Genomic_DNA"/>
</dbReference>